<evidence type="ECO:0000256" key="3">
    <source>
        <dbReference type="ARBA" id="ARBA00023157"/>
    </source>
</evidence>
<keyword evidence="8" id="KW-1185">Reference proteome</keyword>
<evidence type="ECO:0000256" key="2">
    <source>
        <dbReference type="ARBA" id="ARBA00022900"/>
    </source>
</evidence>
<dbReference type="EMBL" id="KN716227">
    <property type="protein sequence ID" value="KJH49643.1"/>
    <property type="molecule type" value="Genomic_DNA"/>
</dbReference>
<protein>
    <submittedName>
        <fullName evidence="7">Copper/zinc superoxide dismutase</fullName>
    </submittedName>
</protein>
<gene>
    <name evidence="7" type="ORF">DICVIV_04188</name>
</gene>
<evidence type="ECO:0000256" key="1">
    <source>
        <dbReference type="ARBA" id="ARBA00022690"/>
    </source>
</evidence>
<dbReference type="InterPro" id="IPR036423">
    <property type="entry name" value="SOD-like_Cu/Zn_dom_sf"/>
</dbReference>
<reference evidence="8" key="2">
    <citation type="journal article" date="2016" name="Sci. Rep.">
        <title>Dictyocaulus viviparus genome, variome and transcriptome elucidate lungworm biology and support future intervention.</title>
        <authorList>
            <person name="McNulty S.N."/>
            <person name="Strube C."/>
            <person name="Rosa B.A."/>
            <person name="Martin J.C."/>
            <person name="Tyagi R."/>
            <person name="Choi Y.J."/>
            <person name="Wang Q."/>
            <person name="Hallsworth Pepin K."/>
            <person name="Zhang X."/>
            <person name="Ozersky P."/>
            <person name="Wilson R.K."/>
            <person name="Sternberg P.W."/>
            <person name="Gasser R.B."/>
            <person name="Mitreva M."/>
        </authorList>
    </citation>
    <scope>NUCLEOTIDE SEQUENCE [LARGE SCALE GENOMIC DNA]</scope>
    <source>
        <strain evidence="8">HannoverDv2000</strain>
    </source>
</reference>
<dbReference type="Pfam" id="PF00080">
    <property type="entry name" value="Sod_Cu"/>
    <property type="match status" value="1"/>
</dbReference>
<dbReference type="Gene3D" id="2.60.40.200">
    <property type="entry name" value="Superoxide dismutase, copper/zinc binding domain"/>
    <property type="match status" value="1"/>
</dbReference>
<dbReference type="InterPro" id="IPR002919">
    <property type="entry name" value="TIL_dom"/>
</dbReference>
<feature type="domain" description="TIL" evidence="6">
    <location>
        <begin position="211"/>
        <end position="267"/>
    </location>
</feature>
<feature type="domain" description="TIL" evidence="6">
    <location>
        <begin position="542"/>
        <end position="596"/>
    </location>
</feature>
<keyword evidence="1" id="KW-0646">Protease inhibitor</keyword>
<feature type="domain" description="TIL" evidence="6">
    <location>
        <begin position="322"/>
        <end position="376"/>
    </location>
</feature>
<dbReference type="Gene3D" id="2.10.25.10">
    <property type="entry name" value="Laminin"/>
    <property type="match status" value="5"/>
</dbReference>
<dbReference type="GO" id="GO:0046872">
    <property type="term" value="F:metal ion binding"/>
    <property type="evidence" value="ECO:0007669"/>
    <property type="project" value="InterPro"/>
</dbReference>
<organism evidence="7 8">
    <name type="scientific">Dictyocaulus viviparus</name>
    <name type="common">Bovine lungworm</name>
    <dbReference type="NCBI Taxonomy" id="29172"/>
    <lineage>
        <taxon>Eukaryota</taxon>
        <taxon>Metazoa</taxon>
        <taxon>Ecdysozoa</taxon>
        <taxon>Nematoda</taxon>
        <taxon>Chromadorea</taxon>
        <taxon>Rhabditida</taxon>
        <taxon>Rhabditina</taxon>
        <taxon>Rhabditomorpha</taxon>
        <taxon>Strongyloidea</taxon>
        <taxon>Metastrongylidae</taxon>
        <taxon>Dictyocaulus</taxon>
    </lineage>
</organism>
<dbReference type="InterPro" id="IPR036084">
    <property type="entry name" value="Ser_inhib-like_sf"/>
</dbReference>
<keyword evidence="2" id="KW-0722">Serine protease inhibitor</keyword>
<dbReference type="InterPro" id="IPR001424">
    <property type="entry name" value="SOD_Cu_Zn_dom"/>
</dbReference>
<dbReference type="OrthoDB" id="6236007at2759"/>
<dbReference type="PANTHER" id="PTHR23259">
    <property type="entry name" value="RIDDLE"/>
    <property type="match status" value="1"/>
</dbReference>
<evidence type="ECO:0000313" key="8">
    <source>
        <dbReference type="Proteomes" id="UP000053766"/>
    </source>
</evidence>
<dbReference type="GO" id="GO:0006801">
    <property type="term" value="P:superoxide metabolic process"/>
    <property type="evidence" value="ECO:0007669"/>
    <property type="project" value="InterPro"/>
</dbReference>
<dbReference type="GO" id="GO:0004867">
    <property type="term" value="F:serine-type endopeptidase inhibitor activity"/>
    <property type="evidence" value="ECO:0007669"/>
    <property type="project" value="UniProtKB-KW"/>
</dbReference>
<dbReference type="STRING" id="29172.A0A0D8XY97"/>
<sequence length="759" mass="81668">MSRRHRNLLVCDTIRTSDYFWWRDRLRNTTRKACEHGDESGKTAGGTRTRQEVHKSRSCSLPISNTIQSPTFPPLLLIPLICEEYRDGDCPSSSVVNATVSPCLCDSDCPKPWKCCTTGTSFKTQLICQAPASSTQSLTLICGMNEQFSSCHTPCQPSCDDPTLVPCPPPTCIPGCHCQPGFIRADGSVRSACVPRAACSMYDVSRRCADERRQYHSCGSACPVSCANRNSPRCHESCVSGCFCRIPYVLENGNDPLHSRCILPSQCPFVTTSGYEMNTGSIRAVIPFSNKNWLRKASSEIYPTPGTPTLLPDSNQCSDPLKNYLNCGSSCPVGCNNLIPSTTCSLACVSGCFCRTPYILTDANDPQSGCVLPSHCPRNSSTAGTCADPRKVWTSCGALQCARSCTNPLGRCEAGVCSPGCVCREPYVLQDPIDPSSRCVLPSECERKCSDPLKEFVVCGSSCPVGCDNRRPQSCTPCESGCFCKNELSPLCPTTTVDVGGRSCAVDSDCPVEQNLPLLQRCCRSVIVPMAVNPQRCTCADPYAVWSPCGSLCPEYCGQPATPLCSSTCKAGCHCALGYVKARNDVAAPCVPRTSCPNLTIARNNEPRAIMKEIPMVPKNPFTDQQLATANLVPSQKLVTGRFSFTQISANNLRINGVLSGLPPGEHAVVIHQFGDLSDGCSHLGPPFLFKGGVGTPSLGDVVVDDSSTASFSRVVDWPIIDVIGRSIAIYRYSTTEYSLHTKNEAPLACGTIGLTSFN</sequence>
<evidence type="ECO:0000313" key="7">
    <source>
        <dbReference type="EMBL" id="KJH49643.1"/>
    </source>
</evidence>
<name>A0A0D8XY97_DICVI</name>
<evidence type="ECO:0000256" key="4">
    <source>
        <dbReference type="SAM" id="MobiDB-lite"/>
    </source>
</evidence>
<accession>A0A0D8XY97</accession>
<evidence type="ECO:0000259" key="5">
    <source>
        <dbReference type="Pfam" id="PF00080"/>
    </source>
</evidence>
<dbReference type="InterPro" id="IPR051368">
    <property type="entry name" value="SerProtInhib-TIL_Domain"/>
</dbReference>
<feature type="domain" description="TIL" evidence="6">
    <location>
        <begin position="142"/>
        <end position="199"/>
    </location>
</feature>
<dbReference type="InterPro" id="IPR036645">
    <property type="entry name" value="Elafin-like_sf"/>
</dbReference>
<proteinExistence type="predicted"/>
<dbReference type="Pfam" id="PF01826">
    <property type="entry name" value="TIL"/>
    <property type="match status" value="4"/>
</dbReference>
<dbReference type="Proteomes" id="UP000053766">
    <property type="component" value="Unassembled WGS sequence"/>
</dbReference>
<dbReference type="CDD" id="cd19941">
    <property type="entry name" value="TIL"/>
    <property type="match status" value="5"/>
</dbReference>
<dbReference type="SUPFAM" id="SSF49329">
    <property type="entry name" value="Cu,Zn superoxide dismutase-like"/>
    <property type="match status" value="1"/>
</dbReference>
<dbReference type="PANTHER" id="PTHR23259:SF67">
    <property type="entry name" value="THYROGLOBULIN TYPE-1 DOMAIN-CONTAINING PROTEIN"/>
    <property type="match status" value="1"/>
</dbReference>
<keyword evidence="3" id="KW-1015">Disulfide bond</keyword>
<reference evidence="7 8" key="1">
    <citation type="submission" date="2013-11" db="EMBL/GenBank/DDBJ databases">
        <title>Draft genome of the bovine lungworm Dictyocaulus viviparus.</title>
        <authorList>
            <person name="Mitreva M."/>
        </authorList>
    </citation>
    <scope>NUCLEOTIDE SEQUENCE [LARGE SCALE GENOMIC DNA]</scope>
    <source>
        <strain evidence="7 8">HannoverDv2000</strain>
    </source>
</reference>
<dbReference type="AlphaFoldDB" id="A0A0D8XY97"/>
<evidence type="ECO:0000259" key="6">
    <source>
        <dbReference type="Pfam" id="PF01826"/>
    </source>
</evidence>
<dbReference type="SUPFAM" id="SSF57567">
    <property type="entry name" value="Serine protease inhibitors"/>
    <property type="match status" value="4"/>
</dbReference>
<feature type="domain" description="Superoxide dismutase copper/zinc binding" evidence="5">
    <location>
        <begin position="639"/>
        <end position="753"/>
    </location>
</feature>
<feature type="region of interest" description="Disordered" evidence="4">
    <location>
        <begin position="33"/>
        <end position="52"/>
    </location>
</feature>
<dbReference type="SUPFAM" id="SSF57256">
    <property type="entry name" value="Elafin-like"/>
    <property type="match status" value="1"/>
</dbReference>